<dbReference type="InterPro" id="IPR015854">
    <property type="entry name" value="ABC_transpr_LolD-like"/>
</dbReference>
<sequence>MISIENMVKSYTIGGETVTALHRVSLQIETGEFLAIIGPSGSGKSTLMNMIGCLDKPDSGNYLLEGNKVNNMNDNQLAKIRNKKIGFIFQNFNLLPKLSAIQNVELPLLYSGMNQSERRKIAESCLEKVGLLERANHLPTQLSGGQQQRVAIARALVCNPPILLADEPTGALDSKTSKEIMGVIKQLNEQGRTIIVITHDLSIANQAKRVVQINDGKLTEKGGKEREVSSVY</sequence>
<dbReference type="Proteomes" id="UP000595691">
    <property type="component" value="Chromosome"/>
</dbReference>
<dbReference type="InterPro" id="IPR003439">
    <property type="entry name" value="ABC_transporter-like_ATP-bd"/>
</dbReference>
<dbReference type="PROSITE" id="PS00211">
    <property type="entry name" value="ABC_TRANSPORTER_1"/>
    <property type="match status" value="1"/>
</dbReference>
<gene>
    <name evidence="5" type="ORF">I5776_16515</name>
</gene>
<evidence type="ECO:0000256" key="2">
    <source>
        <dbReference type="ARBA" id="ARBA00022741"/>
    </source>
</evidence>
<dbReference type="GO" id="GO:0005524">
    <property type="term" value="F:ATP binding"/>
    <property type="evidence" value="ECO:0007669"/>
    <property type="project" value="UniProtKB-KW"/>
</dbReference>
<keyword evidence="2" id="KW-0547">Nucleotide-binding</keyword>
<accession>A0ABX7E8F1</accession>
<dbReference type="InterPro" id="IPR027417">
    <property type="entry name" value="P-loop_NTPase"/>
</dbReference>
<evidence type="ECO:0000256" key="1">
    <source>
        <dbReference type="ARBA" id="ARBA00022448"/>
    </source>
</evidence>
<feature type="domain" description="ABC transporter" evidence="4">
    <location>
        <begin position="2"/>
        <end position="231"/>
    </location>
</feature>
<dbReference type="SUPFAM" id="SSF52540">
    <property type="entry name" value="P-loop containing nucleoside triphosphate hydrolases"/>
    <property type="match status" value="1"/>
</dbReference>
<reference evidence="5 6" key="1">
    <citation type="submission" date="2020-11" db="EMBL/GenBank/DDBJ databases">
        <title>Taxonomic evaluation of the Bacillus sporothermodurans group of bacteria based on whole genome sequences.</title>
        <authorList>
            <person name="Fiedler G."/>
            <person name="Herbstmann A.-D."/>
            <person name="Doll E."/>
            <person name="Wenning M."/>
            <person name="Brinks E."/>
            <person name="Kabisch J."/>
            <person name="Breitenwieser F."/>
            <person name="Lappann M."/>
            <person name="Boehnlein C."/>
            <person name="Franz C."/>
        </authorList>
    </citation>
    <scope>NUCLEOTIDE SEQUENCE [LARGE SCALE GENOMIC DNA]</scope>
    <source>
        <strain evidence="5 6">JCM 19841</strain>
    </source>
</reference>
<dbReference type="PROSITE" id="PS50893">
    <property type="entry name" value="ABC_TRANSPORTER_2"/>
    <property type="match status" value="1"/>
</dbReference>
<dbReference type="Pfam" id="PF00005">
    <property type="entry name" value="ABC_tran"/>
    <property type="match status" value="1"/>
</dbReference>
<dbReference type="EMBL" id="CP065425">
    <property type="protein sequence ID" value="QQZ11576.1"/>
    <property type="molecule type" value="Genomic_DNA"/>
</dbReference>
<protein>
    <submittedName>
        <fullName evidence="5">ABC transporter ATP-binding protein</fullName>
    </submittedName>
</protein>
<evidence type="ECO:0000313" key="6">
    <source>
        <dbReference type="Proteomes" id="UP000595691"/>
    </source>
</evidence>
<keyword evidence="1" id="KW-0813">Transport</keyword>
<dbReference type="SMART" id="SM00382">
    <property type="entry name" value="AAA"/>
    <property type="match status" value="1"/>
</dbReference>
<dbReference type="PANTHER" id="PTHR24220">
    <property type="entry name" value="IMPORT ATP-BINDING PROTEIN"/>
    <property type="match status" value="1"/>
</dbReference>
<dbReference type="InterPro" id="IPR017871">
    <property type="entry name" value="ABC_transporter-like_CS"/>
</dbReference>
<name>A0ABX7E8F1_9BACI</name>
<dbReference type="InterPro" id="IPR003593">
    <property type="entry name" value="AAA+_ATPase"/>
</dbReference>
<dbReference type="CDD" id="cd03255">
    <property type="entry name" value="ABC_MJ0796_LolCDE_FtsE"/>
    <property type="match status" value="1"/>
</dbReference>
<keyword evidence="6" id="KW-1185">Reference proteome</keyword>
<evidence type="ECO:0000259" key="4">
    <source>
        <dbReference type="PROSITE" id="PS50893"/>
    </source>
</evidence>
<evidence type="ECO:0000313" key="5">
    <source>
        <dbReference type="EMBL" id="QQZ11576.1"/>
    </source>
</evidence>
<organism evidence="5 6">
    <name type="scientific">Heyndrickxia vini</name>
    <dbReference type="NCBI Taxonomy" id="1476025"/>
    <lineage>
        <taxon>Bacteria</taxon>
        <taxon>Bacillati</taxon>
        <taxon>Bacillota</taxon>
        <taxon>Bacilli</taxon>
        <taxon>Bacillales</taxon>
        <taxon>Bacillaceae</taxon>
        <taxon>Heyndrickxia</taxon>
    </lineage>
</organism>
<dbReference type="InterPro" id="IPR017911">
    <property type="entry name" value="MacB-like_ATP-bd"/>
</dbReference>
<proteinExistence type="predicted"/>
<keyword evidence="3 5" id="KW-0067">ATP-binding</keyword>
<dbReference type="Gene3D" id="3.40.50.300">
    <property type="entry name" value="P-loop containing nucleotide triphosphate hydrolases"/>
    <property type="match status" value="1"/>
</dbReference>
<dbReference type="PANTHER" id="PTHR24220:SF692">
    <property type="entry name" value="ABC TRANSPORTER DOMAIN-CONTAINING PROTEIN"/>
    <property type="match status" value="1"/>
</dbReference>
<evidence type="ECO:0000256" key="3">
    <source>
        <dbReference type="ARBA" id="ARBA00022840"/>
    </source>
</evidence>